<sequence length="93" mass="9316">MSNKEVFADILSSFPLIFSASILLSALCSNPCASTIPVAFIGSDSPTPAPCVASAIGSCSSTCGASFFLSVVSWGSASIGIGFSEVESESLSP</sequence>
<reference evidence="1 2" key="1">
    <citation type="journal article" date="2006" name="Science">
        <title>The genome of black cottonwood, Populus trichocarpa (Torr. &amp; Gray).</title>
        <authorList>
            <person name="Tuskan G.A."/>
            <person name="Difazio S."/>
            <person name="Jansson S."/>
            <person name="Bohlmann J."/>
            <person name="Grigoriev I."/>
            <person name="Hellsten U."/>
            <person name="Putnam N."/>
            <person name="Ralph S."/>
            <person name="Rombauts S."/>
            <person name="Salamov A."/>
            <person name="Schein J."/>
            <person name="Sterck L."/>
            <person name="Aerts A."/>
            <person name="Bhalerao R.R."/>
            <person name="Bhalerao R.P."/>
            <person name="Blaudez D."/>
            <person name="Boerjan W."/>
            <person name="Brun A."/>
            <person name="Brunner A."/>
            <person name="Busov V."/>
            <person name="Campbell M."/>
            <person name="Carlson J."/>
            <person name="Chalot M."/>
            <person name="Chapman J."/>
            <person name="Chen G.L."/>
            <person name="Cooper D."/>
            <person name="Coutinho P.M."/>
            <person name="Couturier J."/>
            <person name="Covert S."/>
            <person name="Cronk Q."/>
            <person name="Cunningham R."/>
            <person name="Davis J."/>
            <person name="Degroeve S."/>
            <person name="Dejardin A."/>
            <person name="Depamphilis C."/>
            <person name="Detter J."/>
            <person name="Dirks B."/>
            <person name="Dubchak I."/>
            <person name="Duplessis S."/>
            <person name="Ehlting J."/>
            <person name="Ellis B."/>
            <person name="Gendler K."/>
            <person name="Goodstein D."/>
            <person name="Gribskov M."/>
            <person name="Grimwood J."/>
            <person name="Groover A."/>
            <person name="Gunter L."/>
            <person name="Hamberger B."/>
            <person name="Heinze B."/>
            <person name="Helariutta Y."/>
            <person name="Henrissat B."/>
            <person name="Holligan D."/>
            <person name="Holt R."/>
            <person name="Huang W."/>
            <person name="Islam-Faridi N."/>
            <person name="Jones S."/>
            <person name="Jones-Rhoades M."/>
            <person name="Jorgensen R."/>
            <person name="Joshi C."/>
            <person name="Kangasjarvi J."/>
            <person name="Karlsson J."/>
            <person name="Kelleher C."/>
            <person name="Kirkpatrick R."/>
            <person name="Kirst M."/>
            <person name="Kohler A."/>
            <person name="Kalluri U."/>
            <person name="Larimer F."/>
            <person name="Leebens-Mack J."/>
            <person name="Leple J.C."/>
            <person name="Locascio P."/>
            <person name="Lou Y."/>
            <person name="Lucas S."/>
            <person name="Martin F."/>
            <person name="Montanini B."/>
            <person name="Napoli C."/>
            <person name="Nelson D.R."/>
            <person name="Nelson C."/>
            <person name="Nieminen K."/>
            <person name="Nilsson O."/>
            <person name="Pereda V."/>
            <person name="Peter G."/>
            <person name="Philippe R."/>
            <person name="Pilate G."/>
            <person name="Poliakov A."/>
            <person name="Razumovskaya J."/>
            <person name="Richardson P."/>
            <person name="Rinaldi C."/>
            <person name="Ritland K."/>
            <person name="Rouze P."/>
            <person name="Ryaboy D."/>
            <person name="Schmutz J."/>
            <person name="Schrader J."/>
            <person name="Segerman B."/>
            <person name="Shin H."/>
            <person name="Siddiqui A."/>
            <person name="Sterky F."/>
            <person name="Terry A."/>
            <person name="Tsai C.J."/>
            <person name="Uberbacher E."/>
            <person name="Unneberg P."/>
            <person name="Vahala J."/>
            <person name="Wall K."/>
            <person name="Wessler S."/>
            <person name="Yang G."/>
            <person name="Yin T."/>
            <person name="Douglas C."/>
            <person name="Marra M."/>
            <person name="Sandberg G."/>
            <person name="Van de Peer Y."/>
            <person name="Rokhsar D."/>
        </authorList>
    </citation>
    <scope>NUCLEOTIDE SEQUENCE [LARGE SCALE GENOMIC DNA]</scope>
    <source>
        <strain evidence="2">cv. Nisqually</strain>
    </source>
</reference>
<name>A0ACC0TKD5_POPTR</name>
<gene>
    <name evidence="1" type="ORF">POPTR_001G213100v4</name>
</gene>
<dbReference type="EMBL" id="CM009290">
    <property type="protein sequence ID" value="KAI9402050.1"/>
    <property type="molecule type" value="Genomic_DNA"/>
</dbReference>
<proteinExistence type="predicted"/>
<protein>
    <submittedName>
        <fullName evidence="1">Uncharacterized protein</fullName>
    </submittedName>
</protein>
<evidence type="ECO:0000313" key="1">
    <source>
        <dbReference type="EMBL" id="KAI9402050.1"/>
    </source>
</evidence>
<keyword evidence="2" id="KW-1185">Reference proteome</keyword>
<evidence type="ECO:0000313" key="2">
    <source>
        <dbReference type="Proteomes" id="UP000006729"/>
    </source>
</evidence>
<dbReference type="Proteomes" id="UP000006729">
    <property type="component" value="Chromosome 1"/>
</dbReference>
<organism evidence="1 2">
    <name type="scientific">Populus trichocarpa</name>
    <name type="common">Western balsam poplar</name>
    <name type="synonym">Populus balsamifera subsp. trichocarpa</name>
    <dbReference type="NCBI Taxonomy" id="3694"/>
    <lineage>
        <taxon>Eukaryota</taxon>
        <taxon>Viridiplantae</taxon>
        <taxon>Streptophyta</taxon>
        <taxon>Embryophyta</taxon>
        <taxon>Tracheophyta</taxon>
        <taxon>Spermatophyta</taxon>
        <taxon>Magnoliopsida</taxon>
        <taxon>eudicotyledons</taxon>
        <taxon>Gunneridae</taxon>
        <taxon>Pentapetalae</taxon>
        <taxon>rosids</taxon>
        <taxon>fabids</taxon>
        <taxon>Malpighiales</taxon>
        <taxon>Salicaceae</taxon>
        <taxon>Saliceae</taxon>
        <taxon>Populus</taxon>
    </lineage>
</organism>
<comment type="caution">
    <text evidence="1">The sequence shown here is derived from an EMBL/GenBank/DDBJ whole genome shotgun (WGS) entry which is preliminary data.</text>
</comment>
<accession>A0ACC0TKD5</accession>